<dbReference type="STRING" id="45351.A7RJ85"/>
<dbReference type="InParanoid" id="A7RJ85"/>
<dbReference type="HOGENOM" id="CLU_587030_0_0_1"/>
<feature type="transmembrane region" description="Helical" evidence="11">
    <location>
        <begin position="218"/>
        <end position="241"/>
    </location>
</feature>
<dbReference type="PhylomeDB" id="A7RJ85"/>
<gene>
    <name evidence="13" type="ORF">NEMVEDRAFT_v1g197921</name>
</gene>
<dbReference type="PANTHER" id="PTHR24247">
    <property type="entry name" value="5-HYDROXYTRYPTAMINE RECEPTOR"/>
    <property type="match status" value="1"/>
</dbReference>
<feature type="transmembrane region" description="Helical" evidence="11">
    <location>
        <begin position="12"/>
        <end position="33"/>
    </location>
</feature>
<dbReference type="GO" id="GO:0004993">
    <property type="term" value="F:G protein-coupled serotonin receptor activity"/>
    <property type="evidence" value="ECO:0000318"/>
    <property type="project" value="GO_Central"/>
</dbReference>
<comment type="similarity">
    <text evidence="9">Belongs to the G-protein coupled receptor 1 family.</text>
</comment>
<proteinExistence type="inferred from homology"/>
<dbReference type="InterPro" id="IPR000276">
    <property type="entry name" value="GPCR_Rhodpsn"/>
</dbReference>
<evidence type="ECO:0000256" key="7">
    <source>
        <dbReference type="ARBA" id="ARBA00023170"/>
    </source>
</evidence>
<keyword evidence="2" id="KW-1003">Cell membrane</keyword>
<dbReference type="eggNOG" id="KOG3656">
    <property type="taxonomic scope" value="Eukaryota"/>
</dbReference>
<dbReference type="PANTHER" id="PTHR24247:SF202">
    <property type="entry name" value="5-HYDROXYTRYPTAMINE RECEPTOR 1"/>
    <property type="match status" value="1"/>
</dbReference>
<organism evidence="13 14">
    <name type="scientific">Nematostella vectensis</name>
    <name type="common">Starlet sea anemone</name>
    <dbReference type="NCBI Taxonomy" id="45351"/>
    <lineage>
        <taxon>Eukaryota</taxon>
        <taxon>Metazoa</taxon>
        <taxon>Cnidaria</taxon>
        <taxon>Anthozoa</taxon>
        <taxon>Hexacorallia</taxon>
        <taxon>Actiniaria</taxon>
        <taxon>Edwardsiidae</taxon>
        <taxon>Nematostella</taxon>
    </lineage>
</organism>
<reference evidence="13 14" key="1">
    <citation type="journal article" date="2007" name="Science">
        <title>Sea anemone genome reveals ancestral eumetazoan gene repertoire and genomic organization.</title>
        <authorList>
            <person name="Putnam N.H."/>
            <person name="Srivastava M."/>
            <person name="Hellsten U."/>
            <person name="Dirks B."/>
            <person name="Chapman J."/>
            <person name="Salamov A."/>
            <person name="Terry A."/>
            <person name="Shapiro H."/>
            <person name="Lindquist E."/>
            <person name="Kapitonov V.V."/>
            <person name="Jurka J."/>
            <person name="Genikhovich G."/>
            <person name="Grigoriev I.V."/>
            <person name="Lucas S.M."/>
            <person name="Steele R.E."/>
            <person name="Finnerty J.R."/>
            <person name="Technau U."/>
            <person name="Martindale M.Q."/>
            <person name="Rokhsar D.S."/>
        </authorList>
    </citation>
    <scope>NUCLEOTIDE SEQUENCE [LARGE SCALE GENOMIC DNA]</scope>
    <source>
        <strain evidence="14">CH2 X CH6</strain>
    </source>
</reference>
<evidence type="ECO:0000256" key="9">
    <source>
        <dbReference type="RuleBase" id="RU000688"/>
    </source>
</evidence>
<evidence type="ECO:0000256" key="6">
    <source>
        <dbReference type="ARBA" id="ARBA00023136"/>
    </source>
</evidence>
<evidence type="ECO:0000256" key="5">
    <source>
        <dbReference type="ARBA" id="ARBA00023040"/>
    </source>
</evidence>
<keyword evidence="5 9" id="KW-0297">G-protein coupled receptor</keyword>
<name>A7RJ85_NEMVE</name>
<feature type="region of interest" description="Disordered" evidence="10">
    <location>
        <begin position="424"/>
        <end position="445"/>
    </location>
</feature>
<dbReference type="FunFam" id="1.20.1070.10:FF:000437">
    <property type="entry name" value="Predicted protein"/>
    <property type="match status" value="1"/>
</dbReference>
<dbReference type="EMBL" id="DS469513">
    <property type="protein sequence ID" value="EDO48634.1"/>
    <property type="molecule type" value="Genomic_DNA"/>
</dbReference>
<evidence type="ECO:0000256" key="3">
    <source>
        <dbReference type="ARBA" id="ARBA00022692"/>
    </source>
</evidence>
<dbReference type="GO" id="GO:0045202">
    <property type="term" value="C:synapse"/>
    <property type="evidence" value="ECO:0007669"/>
    <property type="project" value="GOC"/>
</dbReference>
<dbReference type="GO" id="GO:0030594">
    <property type="term" value="F:neurotransmitter receptor activity"/>
    <property type="evidence" value="ECO:0000318"/>
    <property type="project" value="GO_Central"/>
</dbReference>
<dbReference type="GO" id="GO:0007187">
    <property type="term" value="P:G protein-coupled receptor signaling pathway, coupled to cyclic nucleotide second messenger"/>
    <property type="evidence" value="ECO:0000318"/>
    <property type="project" value="GO_Central"/>
</dbReference>
<dbReference type="CDD" id="cd14967">
    <property type="entry name" value="7tmA_amine_R-like"/>
    <property type="match status" value="1"/>
</dbReference>
<evidence type="ECO:0000313" key="14">
    <source>
        <dbReference type="Proteomes" id="UP000001593"/>
    </source>
</evidence>
<dbReference type="PROSITE" id="PS50262">
    <property type="entry name" value="G_PROTEIN_RECEP_F1_2"/>
    <property type="match status" value="1"/>
</dbReference>
<dbReference type="GO" id="GO:0007268">
    <property type="term" value="P:chemical synaptic transmission"/>
    <property type="evidence" value="ECO:0000318"/>
    <property type="project" value="GO_Central"/>
</dbReference>
<keyword evidence="4 11" id="KW-1133">Transmembrane helix</keyword>
<dbReference type="GO" id="GO:0005886">
    <property type="term" value="C:plasma membrane"/>
    <property type="evidence" value="ECO:0000318"/>
    <property type="project" value="GO_Central"/>
</dbReference>
<dbReference type="PROSITE" id="PS00237">
    <property type="entry name" value="G_PROTEIN_RECEP_F1_1"/>
    <property type="match status" value="1"/>
</dbReference>
<keyword evidence="3 9" id="KW-0812">Transmembrane</keyword>
<keyword evidence="6 11" id="KW-0472">Membrane</keyword>
<sequence>MAKSLLDYLHLSFLLSLLLLIIGGNLLVIFAFRSNPRLRTSTYKFLVSLAVSDLLVGSVSLPLWIYFSFSYHAYFPYPALVNFYGLFDIFSALASIFHLTAVTFERWIAICRPFYYTTLTRRFYLVSIALAWLMALVISALWPGYYIKGKDGFMGLQVYSVFLIVSGLFAPAVVITIVNVSIFRVAKSLVRNVPRPRQECSNGLLEIRRNIKRETKTALTLVVITALFCISWMPFFFMNLISPFCNASCNQVLLSPTFLTFVKWLHYSNSASNPLVYTLRDSEIRHTFASFARRICWLGLRRPAREEEMAMSTAGNYYVGRYDGLHRTPWRATLSLRKLRRHKRAPTLRLRRLRRHKRAPTLSLRKLRRHKRVPTLSLRKLRRHKRAPTLSLRKLRRHKRAPTLSLCRLRRHKRAPTLSLRRLRRHKRSPTLSLRRLRRHKRAPTLSLRRLRRHKRAPTLSLRRLR</sequence>
<keyword evidence="8 9" id="KW-0807">Transducer</keyword>
<feature type="transmembrane region" description="Helical" evidence="11">
    <location>
        <begin position="123"/>
        <end position="146"/>
    </location>
</feature>
<keyword evidence="14" id="KW-1185">Reference proteome</keyword>
<evidence type="ECO:0000256" key="1">
    <source>
        <dbReference type="ARBA" id="ARBA00004651"/>
    </source>
</evidence>
<dbReference type="PRINTS" id="PR00237">
    <property type="entry name" value="GPCRRHODOPSN"/>
</dbReference>
<dbReference type="AlphaFoldDB" id="A7RJ85"/>
<feature type="domain" description="G-protein coupled receptors family 1 profile" evidence="12">
    <location>
        <begin position="24"/>
        <end position="277"/>
    </location>
</feature>
<evidence type="ECO:0000256" key="10">
    <source>
        <dbReference type="SAM" id="MobiDB-lite"/>
    </source>
</evidence>
<dbReference type="Proteomes" id="UP000001593">
    <property type="component" value="Unassembled WGS sequence"/>
</dbReference>
<evidence type="ECO:0000256" key="2">
    <source>
        <dbReference type="ARBA" id="ARBA00022475"/>
    </source>
</evidence>
<accession>A7RJ85</accession>
<evidence type="ECO:0000313" key="13">
    <source>
        <dbReference type="EMBL" id="EDO48634.1"/>
    </source>
</evidence>
<comment type="subcellular location">
    <subcellularLocation>
        <location evidence="1">Cell membrane</location>
        <topology evidence="1">Multi-pass membrane protein</topology>
    </subcellularLocation>
</comment>
<dbReference type="Pfam" id="PF00001">
    <property type="entry name" value="7tm_1"/>
    <property type="match status" value="1"/>
</dbReference>
<keyword evidence="7 9" id="KW-0675">Receptor</keyword>
<evidence type="ECO:0000256" key="4">
    <source>
        <dbReference type="ARBA" id="ARBA00022989"/>
    </source>
</evidence>
<feature type="transmembrane region" description="Helical" evidence="11">
    <location>
        <begin position="158"/>
        <end position="182"/>
    </location>
</feature>
<evidence type="ECO:0000256" key="8">
    <source>
        <dbReference type="ARBA" id="ARBA00023224"/>
    </source>
</evidence>
<protein>
    <recommendedName>
        <fullName evidence="12">G-protein coupled receptors family 1 profile domain-containing protein</fullName>
    </recommendedName>
</protein>
<dbReference type="SUPFAM" id="SSF81321">
    <property type="entry name" value="Family A G protein-coupled receptor-like"/>
    <property type="match status" value="1"/>
</dbReference>
<feature type="transmembrane region" description="Helical" evidence="11">
    <location>
        <begin position="79"/>
        <end position="102"/>
    </location>
</feature>
<feature type="transmembrane region" description="Helical" evidence="11">
    <location>
        <begin position="45"/>
        <end position="67"/>
    </location>
</feature>
<evidence type="ECO:0000256" key="11">
    <source>
        <dbReference type="SAM" id="Phobius"/>
    </source>
</evidence>
<dbReference type="Gene3D" id="1.20.1070.10">
    <property type="entry name" value="Rhodopsin 7-helix transmembrane proteins"/>
    <property type="match status" value="1"/>
</dbReference>
<dbReference type="InterPro" id="IPR017452">
    <property type="entry name" value="GPCR_Rhodpsn_7TM"/>
</dbReference>
<dbReference type="GO" id="GO:0030425">
    <property type="term" value="C:dendrite"/>
    <property type="evidence" value="ECO:0000318"/>
    <property type="project" value="GO_Central"/>
</dbReference>
<evidence type="ECO:0000259" key="12">
    <source>
        <dbReference type="PROSITE" id="PS50262"/>
    </source>
</evidence>